<name>A0A0K0Y3J2_9RHOB</name>
<keyword evidence="2" id="KW-1185">Reference proteome</keyword>
<proteinExistence type="predicted"/>
<organism evidence="1 2">
    <name type="scientific">Octadecabacter temperatus</name>
    <dbReference type="NCBI Taxonomy" id="1458307"/>
    <lineage>
        <taxon>Bacteria</taxon>
        <taxon>Pseudomonadati</taxon>
        <taxon>Pseudomonadota</taxon>
        <taxon>Alphaproteobacteria</taxon>
        <taxon>Rhodobacterales</taxon>
        <taxon>Roseobacteraceae</taxon>
        <taxon>Octadecabacter</taxon>
    </lineage>
</organism>
<accession>A0A0K0Y3J2</accession>
<dbReference type="EMBL" id="CP012160">
    <property type="protein sequence ID" value="AKS45509.1"/>
    <property type="molecule type" value="Genomic_DNA"/>
</dbReference>
<protein>
    <submittedName>
        <fullName evidence="1">Uncharacterized protein</fullName>
    </submittedName>
</protein>
<gene>
    <name evidence="1" type="ORF">OSB_09510</name>
</gene>
<dbReference type="AlphaFoldDB" id="A0A0K0Y3J2"/>
<sequence length="156" mass="17028">MPRSGNSLRNSDFGLSARCRFCQNSGMRTFIITLVLASPAWAETPIDGDAFEALVTGKTLTYSNATGPYGIEYYAPNRQVIWSFIGGECEVGKWSEVPTEIGPSICFTYESEPDPQCWYVYDNDGQIRADFVGRVAGSILYQLAETEPLVCGGVGA</sequence>
<evidence type="ECO:0000313" key="2">
    <source>
        <dbReference type="Proteomes" id="UP000067444"/>
    </source>
</evidence>
<dbReference type="STRING" id="1458307.OSB_09510"/>
<dbReference type="Proteomes" id="UP000067444">
    <property type="component" value="Chromosome"/>
</dbReference>
<evidence type="ECO:0000313" key="1">
    <source>
        <dbReference type="EMBL" id="AKS45509.1"/>
    </source>
</evidence>
<reference evidence="1 2" key="1">
    <citation type="journal article" date="2015" name="Genome Announc.">
        <title>Closed Genome Sequence of Octadecabacter temperatus SB1, the First Mesophilic Species of the Genus Octadecabacter.</title>
        <authorList>
            <person name="Voget S."/>
            <person name="Billerbeck S."/>
            <person name="Simon M."/>
            <person name="Daniel R."/>
        </authorList>
    </citation>
    <scope>NUCLEOTIDE SEQUENCE [LARGE SCALE GENOMIC DNA]</scope>
    <source>
        <strain evidence="1 2">SB1</strain>
    </source>
</reference>
<dbReference type="KEGG" id="otm:OSB_09510"/>